<evidence type="ECO:0000259" key="1">
    <source>
        <dbReference type="Pfam" id="PF13518"/>
    </source>
</evidence>
<protein>
    <recommendedName>
        <fullName evidence="1">Insertion element IS150 protein InsJ-like helix-turn-helix domain-containing protein</fullName>
    </recommendedName>
</protein>
<feature type="non-terminal residue" evidence="2">
    <location>
        <position position="122"/>
    </location>
</feature>
<dbReference type="AlphaFoldDB" id="A0AAD6WNA1"/>
<keyword evidence="3" id="KW-1185">Reference proteome</keyword>
<dbReference type="SUPFAM" id="SSF46689">
    <property type="entry name" value="Homeodomain-like"/>
    <property type="match status" value="1"/>
</dbReference>
<proteinExistence type="predicted"/>
<name>A0AAD6WNA1_9AGAR</name>
<accession>A0AAD6WNA1</accession>
<comment type="caution">
    <text evidence="2">The sequence shown here is derived from an EMBL/GenBank/DDBJ whole genome shotgun (WGS) entry which is preliminary data.</text>
</comment>
<evidence type="ECO:0000313" key="3">
    <source>
        <dbReference type="Proteomes" id="UP001218188"/>
    </source>
</evidence>
<gene>
    <name evidence="2" type="ORF">C8F04DRAFT_908744</name>
</gene>
<reference evidence="2" key="1">
    <citation type="submission" date="2023-03" db="EMBL/GenBank/DDBJ databases">
        <title>Massive genome expansion in bonnet fungi (Mycena s.s.) driven by repeated elements and novel gene families across ecological guilds.</title>
        <authorList>
            <consortium name="Lawrence Berkeley National Laboratory"/>
            <person name="Harder C.B."/>
            <person name="Miyauchi S."/>
            <person name="Viragh M."/>
            <person name="Kuo A."/>
            <person name="Thoen E."/>
            <person name="Andreopoulos B."/>
            <person name="Lu D."/>
            <person name="Skrede I."/>
            <person name="Drula E."/>
            <person name="Henrissat B."/>
            <person name="Morin E."/>
            <person name="Kohler A."/>
            <person name="Barry K."/>
            <person name="LaButti K."/>
            <person name="Morin E."/>
            <person name="Salamov A."/>
            <person name="Lipzen A."/>
            <person name="Mereny Z."/>
            <person name="Hegedus B."/>
            <person name="Baldrian P."/>
            <person name="Stursova M."/>
            <person name="Weitz H."/>
            <person name="Taylor A."/>
            <person name="Grigoriev I.V."/>
            <person name="Nagy L.G."/>
            <person name="Martin F."/>
            <person name="Kauserud H."/>
        </authorList>
    </citation>
    <scope>NUCLEOTIDE SEQUENCE</scope>
    <source>
        <strain evidence="2">CBHHK200</strain>
    </source>
</reference>
<organism evidence="2 3">
    <name type="scientific">Mycena alexandri</name>
    <dbReference type="NCBI Taxonomy" id="1745969"/>
    <lineage>
        <taxon>Eukaryota</taxon>
        <taxon>Fungi</taxon>
        <taxon>Dikarya</taxon>
        <taxon>Basidiomycota</taxon>
        <taxon>Agaricomycotina</taxon>
        <taxon>Agaricomycetes</taxon>
        <taxon>Agaricomycetidae</taxon>
        <taxon>Agaricales</taxon>
        <taxon>Marasmiineae</taxon>
        <taxon>Mycenaceae</taxon>
        <taxon>Mycena</taxon>
    </lineage>
</organism>
<dbReference type="InterPro" id="IPR055247">
    <property type="entry name" value="InsJ-like_HTH"/>
</dbReference>
<sequence length="122" mass="13914">LLLLLLTMGNRRISSDLKECALDLWKAGWATEDICHAFRVSARSLYRWRDIFEEFGEVTKPPSVLRGRDRIVTLAVLTAIREVFFHDSTVMLDELAWHLAIHHDIVISISALQTTLVRAGLT</sequence>
<dbReference type="Proteomes" id="UP001218188">
    <property type="component" value="Unassembled WGS sequence"/>
</dbReference>
<dbReference type="Pfam" id="PF13518">
    <property type="entry name" value="HTH_28"/>
    <property type="match status" value="1"/>
</dbReference>
<feature type="domain" description="Insertion element IS150 protein InsJ-like helix-turn-helix" evidence="1">
    <location>
        <begin position="18"/>
        <end position="60"/>
    </location>
</feature>
<evidence type="ECO:0000313" key="2">
    <source>
        <dbReference type="EMBL" id="KAJ7020798.1"/>
    </source>
</evidence>
<dbReference type="EMBL" id="JARJCM010000251">
    <property type="protein sequence ID" value="KAJ7020798.1"/>
    <property type="molecule type" value="Genomic_DNA"/>
</dbReference>
<feature type="non-terminal residue" evidence="2">
    <location>
        <position position="1"/>
    </location>
</feature>
<dbReference type="InterPro" id="IPR009057">
    <property type="entry name" value="Homeodomain-like_sf"/>
</dbReference>